<accession>A0A371FWI6</accession>
<feature type="compositionally biased region" description="Low complexity" evidence="1">
    <location>
        <begin position="150"/>
        <end position="160"/>
    </location>
</feature>
<sequence>MEHPKMQSASKETTSIHKTPTHKEFYEALLSIISYINIYIEAPKLHKDNINKVDPALDVSCPLRSTRKGPTPHGSSLHFLKSGNHSFRSMASKAYFLDKASTTMFAFPCLCLTTYGKFSRNSTHLACLGRTKSLKKGNESLSDQKEEKAPPISNSSRSSNIKGFKCLGKRHIISQCPSKRTMILRENVEIESESSQEDSSSSSEVESFGIEPYYESDLLMVRRLVNNLVREEVGTQRENIFLLGALCWENCALS</sequence>
<dbReference type="PANTHER" id="PTHR35046">
    <property type="entry name" value="ZINC KNUCKLE (CCHC-TYPE) FAMILY PROTEIN"/>
    <property type="match status" value="1"/>
</dbReference>
<gene>
    <name evidence="2" type="ORF">CR513_36479</name>
</gene>
<dbReference type="EMBL" id="QJKJ01007575">
    <property type="protein sequence ID" value="RDX82695.1"/>
    <property type="molecule type" value="Genomic_DNA"/>
</dbReference>
<protein>
    <submittedName>
        <fullName evidence="2">Uncharacterized protein</fullName>
    </submittedName>
</protein>
<evidence type="ECO:0000256" key="1">
    <source>
        <dbReference type="SAM" id="MobiDB-lite"/>
    </source>
</evidence>
<evidence type="ECO:0000313" key="2">
    <source>
        <dbReference type="EMBL" id="RDX82695.1"/>
    </source>
</evidence>
<dbReference type="Proteomes" id="UP000257109">
    <property type="component" value="Unassembled WGS sequence"/>
</dbReference>
<feature type="non-terminal residue" evidence="2">
    <location>
        <position position="1"/>
    </location>
</feature>
<comment type="caution">
    <text evidence="2">The sequence shown here is derived from an EMBL/GenBank/DDBJ whole genome shotgun (WGS) entry which is preliminary data.</text>
</comment>
<reference evidence="2" key="1">
    <citation type="submission" date="2018-05" db="EMBL/GenBank/DDBJ databases">
        <title>Draft genome of Mucuna pruriens seed.</title>
        <authorList>
            <person name="Nnadi N.E."/>
            <person name="Vos R."/>
            <person name="Hasami M.H."/>
            <person name="Devisetty U.K."/>
            <person name="Aguiy J.C."/>
        </authorList>
    </citation>
    <scope>NUCLEOTIDE SEQUENCE [LARGE SCALE GENOMIC DNA]</scope>
    <source>
        <strain evidence="2">JCA_2017</strain>
    </source>
</reference>
<feature type="compositionally biased region" description="Basic and acidic residues" evidence="1">
    <location>
        <begin position="137"/>
        <end position="149"/>
    </location>
</feature>
<organism evidence="2 3">
    <name type="scientific">Mucuna pruriens</name>
    <name type="common">Velvet bean</name>
    <name type="synonym">Dolichos pruriens</name>
    <dbReference type="NCBI Taxonomy" id="157652"/>
    <lineage>
        <taxon>Eukaryota</taxon>
        <taxon>Viridiplantae</taxon>
        <taxon>Streptophyta</taxon>
        <taxon>Embryophyta</taxon>
        <taxon>Tracheophyta</taxon>
        <taxon>Spermatophyta</taxon>
        <taxon>Magnoliopsida</taxon>
        <taxon>eudicotyledons</taxon>
        <taxon>Gunneridae</taxon>
        <taxon>Pentapetalae</taxon>
        <taxon>rosids</taxon>
        <taxon>fabids</taxon>
        <taxon>Fabales</taxon>
        <taxon>Fabaceae</taxon>
        <taxon>Papilionoideae</taxon>
        <taxon>50 kb inversion clade</taxon>
        <taxon>NPAAA clade</taxon>
        <taxon>indigoferoid/millettioid clade</taxon>
        <taxon>Phaseoleae</taxon>
        <taxon>Mucuna</taxon>
    </lineage>
</organism>
<name>A0A371FWI6_MUCPR</name>
<dbReference type="AlphaFoldDB" id="A0A371FWI6"/>
<keyword evidence="3" id="KW-1185">Reference proteome</keyword>
<proteinExistence type="predicted"/>
<dbReference type="PANTHER" id="PTHR35046:SF9">
    <property type="entry name" value="RNA-DIRECTED DNA POLYMERASE"/>
    <property type="match status" value="1"/>
</dbReference>
<evidence type="ECO:0000313" key="3">
    <source>
        <dbReference type="Proteomes" id="UP000257109"/>
    </source>
</evidence>
<feature type="region of interest" description="Disordered" evidence="1">
    <location>
        <begin position="137"/>
        <end position="160"/>
    </location>
</feature>